<dbReference type="InterPro" id="IPR026306">
    <property type="entry name" value="RSBN1/Dpy-2/CEP530"/>
</dbReference>
<dbReference type="AlphaFoldDB" id="A0A8S1RNX5"/>
<keyword evidence="2" id="KW-1185">Reference proteome</keyword>
<gene>
    <name evidence="1" type="ORF">PSON_ATCC_30995.1.T1880034</name>
</gene>
<dbReference type="OrthoDB" id="296092at2759"/>
<evidence type="ECO:0000313" key="1">
    <source>
        <dbReference type="EMBL" id="CAD8128404.1"/>
    </source>
</evidence>
<organism evidence="1 2">
    <name type="scientific">Paramecium sonneborni</name>
    <dbReference type="NCBI Taxonomy" id="65129"/>
    <lineage>
        <taxon>Eukaryota</taxon>
        <taxon>Sar</taxon>
        <taxon>Alveolata</taxon>
        <taxon>Ciliophora</taxon>
        <taxon>Intramacronucleata</taxon>
        <taxon>Oligohymenophorea</taxon>
        <taxon>Peniculida</taxon>
        <taxon>Parameciidae</taxon>
        <taxon>Paramecium</taxon>
    </lineage>
</organism>
<name>A0A8S1RNX5_9CILI</name>
<dbReference type="GO" id="GO:0005634">
    <property type="term" value="C:nucleus"/>
    <property type="evidence" value="ECO:0007669"/>
    <property type="project" value="InterPro"/>
</dbReference>
<sequence>MEIARLNNNKNYKDFDHLIVFSFGTDDVTTKTNDVGGDLEYKRETEGEWQYLQFSYKRYTQQEGHAIAFTLFKDYIEGLKMDVLNSLLTNCLYFSVGHAGKYYANFDGQITKVRFNLGPGSFIDNKVDLLSRIKTKDTLQDVEQVSMYRNFIWNT</sequence>
<dbReference type="Proteomes" id="UP000692954">
    <property type="component" value="Unassembled WGS sequence"/>
</dbReference>
<comment type="caution">
    <text evidence="1">The sequence shown here is derived from an EMBL/GenBank/DDBJ whole genome shotgun (WGS) entry which is preliminary data.</text>
</comment>
<reference evidence="1" key="1">
    <citation type="submission" date="2021-01" db="EMBL/GenBank/DDBJ databases">
        <authorList>
            <consortium name="Genoscope - CEA"/>
            <person name="William W."/>
        </authorList>
    </citation>
    <scope>NUCLEOTIDE SEQUENCE</scope>
</reference>
<evidence type="ECO:0000313" key="2">
    <source>
        <dbReference type="Proteomes" id="UP000692954"/>
    </source>
</evidence>
<protein>
    <submittedName>
        <fullName evidence="1">Uncharacterized protein</fullName>
    </submittedName>
</protein>
<proteinExistence type="predicted"/>
<dbReference type="PANTHER" id="PTHR13354:SF11">
    <property type="entry name" value="LYSINE-SPECIFIC DEMETHYLASE 9"/>
    <property type="match status" value="1"/>
</dbReference>
<dbReference type="EMBL" id="CAJJDN010000188">
    <property type="protein sequence ID" value="CAD8128404.1"/>
    <property type="molecule type" value="Genomic_DNA"/>
</dbReference>
<dbReference type="PANTHER" id="PTHR13354">
    <property type="entry name" value="ROUND SPERMATID BASIC PROTEIN 1"/>
    <property type="match status" value="1"/>
</dbReference>
<accession>A0A8S1RNX5</accession>